<sequence>MKQRMLETEIDDDLSAAPSAPLDQLPVKLPPPRRRRRSLVALVFLLPWLIGMIGITLGPMIASLLLSFTDYNFLRAPEWVGIDNYARIFADDPRFLTSLGVTFTYVVVSVPLQLAFALGIAVLLNQGLRGLAFYRSVYYLPSLLGTSVAIAILWRQIFGADGLFNQLLGLAGFEDLPNWIATPELALGTLITLNVWTFGSPMVIFLAGLRQVPSELYEAAAVDGAGRWTRFARITIPMISPVIFFNLILQMIGAFQTFTQAYIVSGGSGGPVDSTLFYTLYLYQKAFRDFDMGYASAMAWILLLIIALFTWLAFATSNRWVHYGED</sequence>
<evidence type="ECO:0000313" key="9">
    <source>
        <dbReference type="EMBL" id="GMA29834.1"/>
    </source>
</evidence>
<dbReference type="EMBL" id="BSUL01000001">
    <property type="protein sequence ID" value="GMA29834.1"/>
    <property type="molecule type" value="Genomic_DNA"/>
</dbReference>
<evidence type="ECO:0000256" key="4">
    <source>
        <dbReference type="ARBA" id="ARBA00022692"/>
    </source>
</evidence>
<feature type="transmembrane region" description="Helical" evidence="7">
    <location>
        <begin position="39"/>
        <end position="66"/>
    </location>
</feature>
<evidence type="ECO:0000256" key="6">
    <source>
        <dbReference type="ARBA" id="ARBA00023136"/>
    </source>
</evidence>
<gene>
    <name evidence="9" type="ORF">GCM10025874_30870</name>
</gene>
<evidence type="ECO:0000256" key="5">
    <source>
        <dbReference type="ARBA" id="ARBA00022989"/>
    </source>
</evidence>
<keyword evidence="4 7" id="KW-0812">Transmembrane</keyword>
<dbReference type="PROSITE" id="PS50928">
    <property type="entry name" value="ABC_TM1"/>
    <property type="match status" value="1"/>
</dbReference>
<evidence type="ECO:0000256" key="7">
    <source>
        <dbReference type="RuleBase" id="RU363032"/>
    </source>
</evidence>
<dbReference type="GO" id="GO:0005886">
    <property type="term" value="C:plasma membrane"/>
    <property type="evidence" value="ECO:0007669"/>
    <property type="project" value="UniProtKB-SubCell"/>
</dbReference>
<evidence type="ECO:0000313" key="10">
    <source>
        <dbReference type="Proteomes" id="UP001157160"/>
    </source>
</evidence>
<feature type="transmembrane region" description="Helical" evidence="7">
    <location>
        <begin position="261"/>
        <end position="283"/>
    </location>
</feature>
<feature type="transmembrane region" description="Helical" evidence="7">
    <location>
        <begin position="136"/>
        <end position="157"/>
    </location>
</feature>
<accession>A0AA37XAF1</accession>
<evidence type="ECO:0000259" key="8">
    <source>
        <dbReference type="PROSITE" id="PS50928"/>
    </source>
</evidence>
<name>A0AA37XAF1_9MICO</name>
<evidence type="ECO:0000256" key="1">
    <source>
        <dbReference type="ARBA" id="ARBA00004651"/>
    </source>
</evidence>
<protein>
    <submittedName>
        <fullName evidence="9">ABC transporter permease</fullName>
    </submittedName>
</protein>
<dbReference type="InterPro" id="IPR051393">
    <property type="entry name" value="ABC_transporter_permease"/>
</dbReference>
<feature type="transmembrane region" description="Helical" evidence="7">
    <location>
        <begin position="234"/>
        <end position="255"/>
    </location>
</feature>
<dbReference type="InterPro" id="IPR035906">
    <property type="entry name" value="MetI-like_sf"/>
</dbReference>
<dbReference type="PANTHER" id="PTHR30193">
    <property type="entry name" value="ABC TRANSPORTER PERMEASE PROTEIN"/>
    <property type="match status" value="1"/>
</dbReference>
<dbReference type="GO" id="GO:0055085">
    <property type="term" value="P:transmembrane transport"/>
    <property type="evidence" value="ECO:0007669"/>
    <property type="project" value="InterPro"/>
</dbReference>
<feature type="transmembrane region" description="Helical" evidence="7">
    <location>
        <begin position="295"/>
        <end position="314"/>
    </location>
</feature>
<evidence type="ECO:0000256" key="2">
    <source>
        <dbReference type="ARBA" id="ARBA00022448"/>
    </source>
</evidence>
<keyword evidence="6 7" id="KW-0472">Membrane</keyword>
<dbReference type="Pfam" id="PF00528">
    <property type="entry name" value="BPD_transp_1"/>
    <property type="match status" value="1"/>
</dbReference>
<feature type="domain" description="ABC transmembrane type-1" evidence="8">
    <location>
        <begin position="99"/>
        <end position="313"/>
    </location>
</feature>
<comment type="similarity">
    <text evidence="7">Belongs to the binding-protein-dependent transport system permease family.</text>
</comment>
<dbReference type="PANTHER" id="PTHR30193:SF1">
    <property type="entry name" value="ABC TRANSPORTER PERMEASE PROTEIN YESP-RELATED"/>
    <property type="match status" value="1"/>
</dbReference>
<dbReference type="Proteomes" id="UP001157160">
    <property type="component" value="Unassembled WGS sequence"/>
</dbReference>
<dbReference type="RefSeq" id="WP_284234286.1">
    <property type="nucleotide sequence ID" value="NZ_BSUL01000001.1"/>
</dbReference>
<evidence type="ECO:0000256" key="3">
    <source>
        <dbReference type="ARBA" id="ARBA00022475"/>
    </source>
</evidence>
<dbReference type="CDD" id="cd06261">
    <property type="entry name" value="TM_PBP2"/>
    <property type="match status" value="1"/>
</dbReference>
<keyword evidence="10" id="KW-1185">Reference proteome</keyword>
<dbReference type="InterPro" id="IPR000515">
    <property type="entry name" value="MetI-like"/>
</dbReference>
<feature type="transmembrane region" description="Helical" evidence="7">
    <location>
        <begin position="185"/>
        <end position="209"/>
    </location>
</feature>
<reference evidence="9 10" key="1">
    <citation type="journal article" date="2014" name="Int. J. Syst. Evol. Microbiol.">
        <title>Complete genome sequence of Corynebacterium casei LMG S-19264T (=DSM 44701T), isolated from a smear-ripened cheese.</title>
        <authorList>
            <consortium name="US DOE Joint Genome Institute (JGI-PGF)"/>
            <person name="Walter F."/>
            <person name="Albersmeier A."/>
            <person name="Kalinowski J."/>
            <person name="Ruckert C."/>
        </authorList>
    </citation>
    <scope>NUCLEOTIDE SEQUENCE [LARGE SCALE GENOMIC DNA]</scope>
    <source>
        <strain evidence="9 10">NBRC 112289</strain>
    </source>
</reference>
<comment type="caution">
    <text evidence="9">The sequence shown here is derived from an EMBL/GenBank/DDBJ whole genome shotgun (WGS) entry which is preliminary data.</text>
</comment>
<keyword evidence="3" id="KW-1003">Cell membrane</keyword>
<dbReference type="AlphaFoldDB" id="A0AA37XAF1"/>
<comment type="subcellular location">
    <subcellularLocation>
        <location evidence="1 7">Cell membrane</location>
        <topology evidence="1 7">Multi-pass membrane protein</topology>
    </subcellularLocation>
</comment>
<organism evidence="9 10">
    <name type="scientific">Arenivirga flava</name>
    <dbReference type="NCBI Taxonomy" id="1930060"/>
    <lineage>
        <taxon>Bacteria</taxon>
        <taxon>Bacillati</taxon>
        <taxon>Actinomycetota</taxon>
        <taxon>Actinomycetes</taxon>
        <taxon>Micrococcales</taxon>
        <taxon>Microbacteriaceae</taxon>
        <taxon>Arenivirga</taxon>
    </lineage>
</organism>
<feature type="transmembrane region" description="Helical" evidence="7">
    <location>
        <begin position="103"/>
        <end position="124"/>
    </location>
</feature>
<keyword evidence="5 7" id="KW-1133">Transmembrane helix</keyword>
<dbReference type="Gene3D" id="1.10.3720.10">
    <property type="entry name" value="MetI-like"/>
    <property type="match status" value="1"/>
</dbReference>
<keyword evidence="2 7" id="KW-0813">Transport</keyword>
<dbReference type="SUPFAM" id="SSF160964">
    <property type="entry name" value="MalF N-terminal region-like"/>
    <property type="match status" value="1"/>
</dbReference>
<proteinExistence type="inferred from homology"/>
<dbReference type="SUPFAM" id="SSF161098">
    <property type="entry name" value="MetI-like"/>
    <property type="match status" value="1"/>
</dbReference>